<feature type="domain" description="Peptidase M16 N-terminal" evidence="3">
    <location>
        <begin position="51"/>
        <end position="189"/>
    </location>
</feature>
<dbReference type="Pfam" id="PF05193">
    <property type="entry name" value="Peptidase_M16_C"/>
    <property type="match status" value="2"/>
</dbReference>
<proteinExistence type="inferred from homology"/>
<dbReference type="InterPro" id="IPR011765">
    <property type="entry name" value="Pept_M16_N"/>
</dbReference>
<evidence type="ECO:0000313" key="6">
    <source>
        <dbReference type="Proteomes" id="UP000632858"/>
    </source>
</evidence>
<protein>
    <submittedName>
        <fullName evidence="5">Zinc protease</fullName>
    </submittedName>
</protein>
<dbReference type="PANTHER" id="PTHR11851">
    <property type="entry name" value="METALLOPROTEASE"/>
    <property type="match status" value="1"/>
</dbReference>
<comment type="similarity">
    <text evidence="1">Belongs to the peptidase M16 family.</text>
</comment>
<accession>A0A917FKQ6</accession>
<feature type="signal peptide" evidence="2">
    <location>
        <begin position="1"/>
        <end position="24"/>
    </location>
</feature>
<feature type="domain" description="Peptidase M16 C-terminal" evidence="4">
    <location>
        <begin position="674"/>
        <end position="853"/>
    </location>
</feature>
<feature type="domain" description="Peptidase M16 C-terminal" evidence="4">
    <location>
        <begin position="209"/>
        <end position="382"/>
    </location>
</feature>
<dbReference type="InterPro" id="IPR007863">
    <property type="entry name" value="Peptidase_M16_C"/>
</dbReference>
<keyword evidence="2" id="KW-0732">Signal</keyword>
<gene>
    <name evidence="5" type="ORF">GCM10010960_07900</name>
</gene>
<evidence type="ECO:0000313" key="5">
    <source>
        <dbReference type="EMBL" id="GGF88432.1"/>
    </source>
</evidence>
<dbReference type="GO" id="GO:0046872">
    <property type="term" value="F:metal ion binding"/>
    <property type="evidence" value="ECO:0007669"/>
    <property type="project" value="InterPro"/>
</dbReference>
<evidence type="ECO:0000256" key="1">
    <source>
        <dbReference type="ARBA" id="ARBA00007261"/>
    </source>
</evidence>
<feature type="chain" id="PRO_5036976910" evidence="2">
    <location>
        <begin position="25"/>
        <end position="954"/>
    </location>
</feature>
<dbReference type="SUPFAM" id="SSF63411">
    <property type="entry name" value="LuxS/MPP-like metallohydrolase"/>
    <property type="match status" value="4"/>
</dbReference>
<keyword evidence="5" id="KW-0378">Hydrolase</keyword>
<dbReference type="RefSeq" id="WP_188448049.1">
    <property type="nucleotide sequence ID" value="NZ_BMFO01000002.1"/>
</dbReference>
<evidence type="ECO:0000259" key="3">
    <source>
        <dbReference type="Pfam" id="PF00675"/>
    </source>
</evidence>
<dbReference type="Gene3D" id="3.30.830.10">
    <property type="entry name" value="Metalloenzyme, LuxS/M16 peptidase-like"/>
    <property type="match status" value="4"/>
</dbReference>
<dbReference type="Pfam" id="PF00675">
    <property type="entry name" value="Peptidase_M16"/>
    <property type="match status" value="2"/>
</dbReference>
<dbReference type="GO" id="GO:0006508">
    <property type="term" value="P:proteolysis"/>
    <property type="evidence" value="ECO:0007669"/>
    <property type="project" value="UniProtKB-KW"/>
</dbReference>
<organism evidence="5 6">
    <name type="scientific">Arenimonas maotaiensis</name>
    <dbReference type="NCBI Taxonomy" id="1446479"/>
    <lineage>
        <taxon>Bacteria</taxon>
        <taxon>Pseudomonadati</taxon>
        <taxon>Pseudomonadota</taxon>
        <taxon>Gammaproteobacteria</taxon>
        <taxon>Lysobacterales</taxon>
        <taxon>Lysobacteraceae</taxon>
        <taxon>Arenimonas</taxon>
    </lineage>
</organism>
<comment type="caution">
    <text evidence="5">The sequence shown here is derived from an EMBL/GenBank/DDBJ whole genome shotgun (WGS) entry which is preliminary data.</text>
</comment>
<dbReference type="GO" id="GO:0008233">
    <property type="term" value="F:peptidase activity"/>
    <property type="evidence" value="ECO:0007669"/>
    <property type="project" value="UniProtKB-KW"/>
</dbReference>
<dbReference type="Proteomes" id="UP000632858">
    <property type="component" value="Unassembled WGS sequence"/>
</dbReference>
<evidence type="ECO:0000259" key="4">
    <source>
        <dbReference type="Pfam" id="PF05193"/>
    </source>
</evidence>
<reference evidence="5" key="2">
    <citation type="submission" date="2020-09" db="EMBL/GenBank/DDBJ databases">
        <authorList>
            <person name="Sun Q."/>
            <person name="Zhou Y."/>
        </authorList>
    </citation>
    <scope>NUCLEOTIDE SEQUENCE</scope>
    <source>
        <strain evidence="5">CGMCC 1.12726</strain>
    </source>
</reference>
<dbReference type="InterPro" id="IPR050361">
    <property type="entry name" value="MPP/UQCRC_Complex"/>
</dbReference>
<sequence length="954" mass="102138">MRSGTYTALALALGLALSGSAAYAPTAAAKAPASLAVDIPYEQFTLPNGLRVVVHTDRKAPIVAVNIWYHVGSKDETPGRTGFAHLFEHLMFQGSENYRDEFFGPFERVGATDQNGTTNSDRTNYFQNVPTTALDMALWMESDRMGHFLGAVDQALLDEQRGVVQNEKRQGENQPYGVLREPLSKALFPKGHPYSWTTIGSMNDLNAASLEDVKSWFRRAYGPNNAVLVLAGDIDLATAKEKVAKYFGDIPAAPDFKQPAVDVAPLKADARLVLTDKVPQVSWNRLWNVAQSGAPEEDDLDLFAQVLGGSGSSRLDRRLVHEEKLVDSISTSYYGQQLSGRFSISAAIKQGVDPKRVEAIVDEELKKLLADGPTQQELDQAKVAIKSGFIRQIERIGGFGGKADVLAACAVYRNDPGCFRTSLANIEKATVASVKAAGNKWLNNASLYAVVEPGERKPAAEEPSVARSAAPAVGAVDTKFKTLPAGVDRSLGVPKTETFPDLSFPALQRATLSNGLNVVLASRPGIPVVQMNMLFGGGFSTDAGKKLGTASFATNMLTQGAGEYDALAFAAKQESLGANIGSGAGLDGASASLSAIKEKLEPSLALYADMLRKPRFDAKEIERVRAQWLATIKQEKVQPQGVVNRVLPGLMYGAGHPYAIPSSGTGTEADIAALTRDDLLAYHNAYIRPDAATLVVTGDTTLAEIVPLLEKHLGDWKGAGAKPAAPAVAAVPLPKKPRVFLIDQPGSVQANIFAGQLVPSSRDPNVVDLDVANGVFGGTFTSRLNMNLRENKRWSYGARSGLQNAQGPRPWIASAGVQIDKTAESMAEMDREIREFASGKNPTKPDELAKIQNSFTLRLPGSLETNSALGGSIADIVRYDRPDDYVLQRSARIKSITLGDVQRAAAGIQPDSLTWVVVGDLSKIKDKIAALNIGPITVLDNDGKPVKADGKQAK</sequence>
<dbReference type="AlphaFoldDB" id="A0A917FKQ6"/>
<keyword evidence="5" id="KW-0645">Protease</keyword>
<name>A0A917FKQ6_9GAMM</name>
<keyword evidence="6" id="KW-1185">Reference proteome</keyword>
<dbReference type="InterPro" id="IPR011249">
    <property type="entry name" value="Metalloenz_LuxS/M16"/>
</dbReference>
<feature type="domain" description="Peptidase M16 N-terminal" evidence="3">
    <location>
        <begin position="518"/>
        <end position="648"/>
    </location>
</feature>
<dbReference type="EMBL" id="BMFO01000002">
    <property type="protein sequence ID" value="GGF88432.1"/>
    <property type="molecule type" value="Genomic_DNA"/>
</dbReference>
<reference evidence="5" key="1">
    <citation type="journal article" date="2014" name="Int. J. Syst. Evol. Microbiol.">
        <title>Complete genome sequence of Corynebacterium casei LMG S-19264T (=DSM 44701T), isolated from a smear-ripened cheese.</title>
        <authorList>
            <consortium name="US DOE Joint Genome Institute (JGI-PGF)"/>
            <person name="Walter F."/>
            <person name="Albersmeier A."/>
            <person name="Kalinowski J."/>
            <person name="Ruckert C."/>
        </authorList>
    </citation>
    <scope>NUCLEOTIDE SEQUENCE</scope>
    <source>
        <strain evidence="5">CGMCC 1.12726</strain>
    </source>
</reference>
<dbReference type="PANTHER" id="PTHR11851:SF49">
    <property type="entry name" value="MITOCHONDRIAL-PROCESSING PEPTIDASE SUBUNIT ALPHA"/>
    <property type="match status" value="1"/>
</dbReference>
<evidence type="ECO:0000256" key="2">
    <source>
        <dbReference type="SAM" id="SignalP"/>
    </source>
</evidence>